<name>A0ABX1TWS8_9PROT</name>
<feature type="domain" description="Histidine kinase" evidence="8">
    <location>
        <begin position="24"/>
        <end position="96"/>
    </location>
</feature>
<dbReference type="EC" id="2.7.13.3" evidence="2"/>
<dbReference type="EMBL" id="SPMY01000025">
    <property type="protein sequence ID" value="NMQ27943.1"/>
    <property type="molecule type" value="Genomic_DNA"/>
</dbReference>
<dbReference type="PRINTS" id="PR00344">
    <property type="entry name" value="BCTRLSENSOR"/>
</dbReference>
<sequence>MPLSRVGMAPSTTSREAPLFAAMIVLHFADNGAGITEANLARLFDPFFTTKPVGQGGRGLRLSIGYGIVEPQGGRLEAANRPQGGALFTLSLPLAPR</sequence>
<evidence type="ECO:0000256" key="7">
    <source>
        <dbReference type="ARBA" id="ARBA00023012"/>
    </source>
</evidence>
<accession>A0ABX1TWS8</accession>
<gene>
    <name evidence="9" type="ORF">E4Q23_09325</name>
</gene>
<dbReference type="InterPro" id="IPR036890">
    <property type="entry name" value="HATPase_C_sf"/>
</dbReference>
<protein>
    <recommendedName>
        <fullName evidence="2">histidine kinase</fullName>
        <ecNumber evidence="2">2.7.13.3</ecNumber>
    </recommendedName>
</protein>
<evidence type="ECO:0000259" key="8">
    <source>
        <dbReference type="PROSITE" id="PS50109"/>
    </source>
</evidence>
<dbReference type="PANTHER" id="PTHR43065">
    <property type="entry name" value="SENSOR HISTIDINE KINASE"/>
    <property type="match status" value="1"/>
</dbReference>
<dbReference type="InterPro" id="IPR003594">
    <property type="entry name" value="HATPase_dom"/>
</dbReference>
<evidence type="ECO:0000256" key="3">
    <source>
        <dbReference type="ARBA" id="ARBA00022679"/>
    </source>
</evidence>
<dbReference type="Proteomes" id="UP000749010">
    <property type="component" value="Unassembled WGS sequence"/>
</dbReference>
<dbReference type="InterPro" id="IPR004358">
    <property type="entry name" value="Sig_transdc_His_kin-like_C"/>
</dbReference>
<dbReference type="PANTHER" id="PTHR43065:SF46">
    <property type="entry name" value="C4-DICARBOXYLATE TRANSPORT SENSOR PROTEIN DCTB"/>
    <property type="match status" value="1"/>
</dbReference>
<keyword evidence="7" id="KW-0902">Two-component regulatory system</keyword>
<comment type="catalytic activity">
    <reaction evidence="1">
        <text>ATP + protein L-histidine = ADP + protein N-phospho-L-histidine.</text>
        <dbReference type="EC" id="2.7.13.3"/>
    </reaction>
</comment>
<evidence type="ECO:0000313" key="9">
    <source>
        <dbReference type="EMBL" id="NMQ27943.1"/>
    </source>
</evidence>
<evidence type="ECO:0000256" key="6">
    <source>
        <dbReference type="ARBA" id="ARBA00022840"/>
    </source>
</evidence>
<evidence type="ECO:0000256" key="5">
    <source>
        <dbReference type="ARBA" id="ARBA00022777"/>
    </source>
</evidence>
<proteinExistence type="predicted"/>
<keyword evidence="5" id="KW-0418">Kinase</keyword>
<keyword evidence="3" id="KW-0808">Transferase</keyword>
<evidence type="ECO:0000256" key="4">
    <source>
        <dbReference type="ARBA" id="ARBA00022741"/>
    </source>
</evidence>
<evidence type="ECO:0000256" key="1">
    <source>
        <dbReference type="ARBA" id="ARBA00000085"/>
    </source>
</evidence>
<dbReference type="Gene3D" id="3.30.565.10">
    <property type="entry name" value="Histidine kinase-like ATPase, C-terminal domain"/>
    <property type="match status" value="1"/>
</dbReference>
<dbReference type="InterPro" id="IPR005467">
    <property type="entry name" value="His_kinase_dom"/>
</dbReference>
<evidence type="ECO:0000313" key="10">
    <source>
        <dbReference type="Proteomes" id="UP000749010"/>
    </source>
</evidence>
<keyword evidence="4" id="KW-0547">Nucleotide-binding</keyword>
<comment type="caution">
    <text evidence="9">The sequence shown here is derived from an EMBL/GenBank/DDBJ whole genome shotgun (WGS) entry which is preliminary data.</text>
</comment>
<keyword evidence="10" id="KW-1185">Reference proteome</keyword>
<reference evidence="9 10" key="1">
    <citation type="submission" date="2019-03" db="EMBL/GenBank/DDBJ databases">
        <title>Metabolic reconstructions from genomes of highly enriched 'Candidatus Accumulibacter' and 'Candidatus Competibacter' bioreactor populations.</title>
        <authorList>
            <person name="Annavajhala M.K."/>
            <person name="Welles L."/>
            <person name="Abbas B."/>
            <person name="Sorokin D."/>
            <person name="Park H."/>
            <person name="Van Loosdrecht M."/>
            <person name="Chandran K."/>
        </authorList>
    </citation>
    <scope>NUCLEOTIDE SEQUENCE [LARGE SCALE GENOMIC DNA]</scope>
    <source>
        <strain evidence="9 10">SBR_S</strain>
    </source>
</reference>
<dbReference type="PROSITE" id="PS50109">
    <property type="entry name" value="HIS_KIN"/>
    <property type="match status" value="1"/>
</dbReference>
<organism evidence="9 10">
    <name type="scientific">Candidatus Accumulibacter phosphatis</name>
    <dbReference type="NCBI Taxonomy" id="327160"/>
    <lineage>
        <taxon>Bacteria</taxon>
        <taxon>Pseudomonadati</taxon>
        <taxon>Pseudomonadota</taxon>
        <taxon>Betaproteobacteria</taxon>
        <taxon>Candidatus Accumulibacter</taxon>
    </lineage>
</organism>
<keyword evidence="6" id="KW-0067">ATP-binding</keyword>
<dbReference type="Pfam" id="PF02518">
    <property type="entry name" value="HATPase_c"/>
    <property type="match status" value="1"/>
</dbReference>
<dbReference type="SUPFAM" id="SSF55874">
    <property type="entry name" value="ATPase domain of HSP90 chaperone/DNA topoisomerase II/histidine kinase"/>
    <property type="match status" value="1"/>
</dbReference>
<evidence type="ECO:0000256" key="2">
    <source>
        <dbReference type="ARBA" id="ARBA00012438"/>
    </source>
</evidence>